<proteinExistence type="predicted"/>
<dbReference type="InterPro" id="IPR029069">
    <property type="entry name" value="HotDog_dom_sf"/>
</dbReference>
<sequence>MRIHPQIRHAPDPDHPGWSTWDLPGDGRFASTVGKLLVRAEAPARARVRMFPGEAHTNLSGAMHGGAVMTFIDMAFFAGGALAGADVAFAVTLDCETRFLAPGKPGTPLDAEVEILRETGRLVFLRGLLVQDGAAIASFSGTLRKAKG</sequence>
<protein>
    <submittedName>
        <fullName evidence="2">PaaI family thioesterase</fullName>
    </submittedName>
</protein>
<dbReference type="CDD" id="cd03443">
    <property type="entry name" value="PaaI_thioesterase"/>
    <property type="match status" value="1"/>
</dbReference>
<dbReference type="Proteomes" id="UP000298213">
    <property type="component" value="Unassembled WGS sequence"/>
</dbReference>
<evidence type="ECO:0000313" key="3">
    <source>
        <dbReference type="Proteomes" id="UP000298213"/>
    </source>
</evidence>
<dbReference type="Gene3D" id="3.10.129.10">
    <property type="entry name" value="Hotdog Thioesterase"/>
    <property type="match status" value="1"/>
</dbReference>
<evidence type="ECO:0000313" key="2">
    <source>
        <dbReference type="EMBL" id="TFI58855.1"/>
    </source>
</evidence>
<comment type="caution">
    <text evidence="2">The sequence shown here is derived from an EMBL/GenBank/DDBJ whole genome shotgun (WGS) entry which is preliminary data.</text>
</comment>
<feature type="domain" description="Thioesterase" evidence="1">
    <location>
        <begin position="61"/>
        <end position="132"/>
    </location>
</feature>
<dbReference type="SUPFAM" id="SSF54637">
    <property type="entry name" value="Thioesterase/thiol ester dehydrase-isomerase"/>
    <property type="match status" value="1"/>
</dbReference>
<name>A0A4Y8ZUN5_9SPHN</name>
<dbReference type="EMBL" id="SPDV01000012">
    <property type="protein sequence ID" value="TFI58855.1"/>
    <property type="molecule type" value="Genomic_DNA"/>
</dbReference>
<dbReference type="OrthoDB" id="5741080at2"/>
<evidence type="ECO:0000259" key="1">
    <source>
        <dbReference type="Pfam" id="PF03061"/>
    </source>
</evidence>
<dbReference type="InterPro" id="IPR006683">
    <property type="entry name" value="Thioestr_dom"/>
</dbReference>
<keyword evidence="3" id="KW-1185">Reference proteome</keyword>
<dbReference type="GO" id="GO:0016790">
    <property type="term" value="F:thiolester hydrolase activity"/>
    <property type="evidence" value="ECO:0007669"/>
    <property type="project" value="UniProtKB-ARBA"/>
</dbReference>
<gene>
    <name evidence="2" type="ORF">E2493_08030</name>
</gene>
<accession>A0A4Y8ZUN5</accession>
<reference evidence="2 3" key="1">
    <citation type="submission" date="2019-03" db="EMBL/GenBank/DDBJ databases">
        <title>Genome sequence of Sphingomonas sp. 17J27-24.</title>
        <authorList>
            <person name="Kim M."/>
            <person name="Maeng S."/>
            <person name="Sathiyaraj S."/>
        </authorList>
    </citation>
    <scope>NUCLEOTIDE SEQUENCE [LARGE SCALE GENOMIC DNA]</scope>
    <source>
        <strain evidence="2 3">17J27-24</strain>
    </source>
</reference>
<dbReference type="RefSeq" id="WP_135085520.1">
    <property type="nucleotide sequence ID" value="NZ_SPDV01000012.1"/>
</dbReference>
<dbReference type="Pfam" id="PF03061">
    <property type="entry name" value="4HBT"/>
    <property type="match status" value="1"/>
</dbReference>
<organism evidence="2 3">
    <name type="scientific">Sphingomonas parva</name>
    <dbReference type="NCBI Taxonomy" id="2555898"/>
    <lineage>
        <taxon>Bacteria</taxon>
        <taxon>Pseudomonadati</taxon>
        <taxon>Pseudomonadota</taxon>
        <taxon>Alphaproteobacteria</taxon>
        <taxon>Sphingomonadales</taxon>
        <taxon>Sphingomonadaceae</taxon>
        <taxon>Sphingomonas</taxon>
    </lineage>
</organism>
<dbReference type="AlphaFoldDB" id="A0A4Y8ZUN5"/>